<dbReference type="EMBL" id="FNBN01000001">
    <property type="protein sequence ID" value="SDF23982.1"/>
    <property type="molecule type" value="Genomic_DNA"/>
</dbReference>
<protein>
    <recommendedName>
        <fullName evidence="7">Endoribonuclease YbeY</fullName>
        <ecNumber evidence="7">3.1.-.-</ecNumber>
    </recommendedName>
</protein>
<evidence type="ECO:0000256" key="1">
    <source>
        <dbReference type="ARBA" id="ARBA00010875"/>
    </source>
</evidence>
<evidence type="ECO:0000256" key="4">
    <source>
        <dbReference type="ARBA" id="ARBA00022759"/>
    </source>
</evidence>
<reference evidence="8 9" key="1">
    <citation type="submission" date="2016-10" db="EMBL/GenBank/DDBJ databases">
        <authorList>
            <person name="de Groot N.N."/>
        </authorList>
    </citation>
    <scope>NUCLEOTIDE SEQUENCE [LARGE SCALE GENOMIC DNA]</scope>
    <source>
        <strain evidence="8 9">DSM 527</strain>
    </source>
</reference>
<dbReference type="EC" id="3.1.-.-" evidence="7"/>
<keyword evidence="6 7" id="KW-0862">Zinc</keyword>
<dbReference type="STRING" id="104663.SAMN04488121_1011229"/>
<dbReference type="PANTHER" id="PTHR46986">
    <property type="entry name" value="ENDORIBONUCLEASE YBEY, CHLOROPLASTIC"/>
    <property type="match status" value="1"/>
</dbReference>
<feature type="binding site" evidence="7">
    <location>
        <position position="112"/>
    </location>
    <ligand>
        <name>Zn(2+)</name>
        <dbReference type="ChEBI" id="CHEBI:29105"/>
        <note>catalytic</note>
    </ligand>
</feature>
<sequence length="143" mass="16752">MAINFTPHEVKLNLKNRTGLKTFIKNLFAREGQGLRNLQYVFCSDEYLLQINQQFLNHDTLTDIVTFELGEDPEVTEGEIYISIERVQENALKFKVTEEHELHRVIFHGALHLCGFKDKTKEQGALMREKENEYLELYFGKNS</sequence>
<evidence type="ECO:0000256" key="5">
    <source>
        <dbReference type="ARBA" id="ARBA00022801"/>
    </source>
</evidence>
<keyword evidence="7" id="KW-0698">rRNA processing</keyword>
<comment type="function">
    <text evidence="7">Single strand-specific metallo-endoribonuclease involved in late-stage 70S ribosome quality control and in maturation of the 3' terminus of the 16S rRNA.</text>
</comment>
<dbReference type="GO" id="GO:0005737">
    <property type="term" value="C:cytoplasm"/>
    <property type="evidence" value="ECO:0007669"/>
    <property type="project" value="UniProtKB-SubCell"/>
</dbReference>
<dbReference type="InterPro" id="IPR023091">
    <property type="entry name" value="MetalPrtase_cat_dom_sf_prd"/>
</dbReference>
<evidence type="ECO:0000313" key="8">
    <source>
        <dbReference type="EMBL" id="SDF23982.1"/>
    </source>
</evidence>
<evidence type="ECO:0000256" key="7">
    <source>
        <dbReference type="HAMAP-Rule" id="MF_00009"/>
    </source>
</evidence>
<dbReference type="Gene3D" id="3.40.390.30">
    <property type="entry name" value="Metalloproteases ('zincins'), catalytic domain"/>
    <property type="match status" value="1"/>
</dbReference>
<evidence type="ECO:0000313" key="9">
    <source>
        <dbReference type="Proteomes" id="UP000199045"/>
    </source>
</evidence>
<dbReference type="HAMAP" id="MF_00009">
    <property type="entry name" value="Endoribonucl_YbeY"/>
    <property type="match status" value="1"/>
</dbReference>
<dbReference type="GO" id="GO:0008270">
    <property type="term" value="F:zinc ion binding"/>
    <property type="evidence" value="ECO:0007669"/>
    <property type="project" value="UniProtKB-UniRule"/>
</dbReference>
<comment type="similarity">
    <text evidence="1 7">Belongs to the endoribonuclease YbeY family.</text>
</comment>
<feature type="binding site" evidence="7">
    <location>
        <position position="108"/>
    </location>
    <ligand>
        <name>Zn(2+)</name>
        <dbReference type="ChEBI" id="CHEBI:29105"/>
        <note>catalytic</note>
    </ligand>
</feature>
<evidence type="ECO:0000256" key="2">
    <source>
        <dbReference type="ARBA" id="ARBA00022722"/>
    </source>
</evidence>
<dbReference type="NCBIfam" id="TIGR00043">
    <property type="entry name" value="rRNA maturation RNase YbeY"/>
    <property type="match status" value="1"/>
</dbReference>
<dbReference type="GO" id="GO:0004521">
    <property type="term" value="F:RNA endonuclease activity"/>
    <property type="evidence" value="ECO:0007669"/>
    <property type="project" value="UniProtKB-UniRule"/>
</dbReference>
<dbReference type="GO" id="GO:0006364">
    <property type="term" value="P:rRNA processing"/>
    <property type="evidence" value="ECO:0007669"/>
    <property type="project" value="UniProtKB-UniRule"/>
</dbReference>
<dbReference type="InterPro" id="IPR002036">
    <property type="entry name" value="YbeY"/>
</dbReference>
<comment type="cofactor">
    <cofactor evidence="7">
        <name>Zn(2+)</name>
        <dbReference type="ChEBI" id="CHEBI:29105"/>
    </cofactor>
    <text evidence="7">Binds 1 zinc ion.</text>
</comment>
<accession>A0A1G7JGA7</accession>
<dbReference type="Pfam" id="PF02130">
    <property type="entry name" value="YbeY"/>
    <property type="match status" value="1"/>
</dbReference>
<keyword evidence="2 7" id="KW-0540">Nuclease</keyword>
<dbReference type="PANTHER" id="PTHR46986:SF1">
    <property type="entry name" value="ENDORIBONUCLEASE YBEY, CHLOROPLASTIC"/>
    <property type="match status" value="1"/>
</dbReference>
<name>A0A1G7JGA7_CHIFI</name>
<keyword evidence="7" id="KW-0690">Ribosome biogenesis</keyword>
<keyword evidence="4 7" id="KW-0255">Endonuclease</keyword>
<organism evidence="8 9">
    <name type="scientific">Chitinophaga filiformis</name>
    <name type="common">Myxococcus filiformis</name>
    <name type="synonym">Flexibacter filiformis</name>
    <dbReference type="NCBI Taxonomy" id="104663"/>
    <lineage>
        <taxon>Bacteria</taxon>
        <taxon>Pseudomonadati</taxon>
        <taxon>Bacteroidota</taxon>
        <taxon>Chitinophagia</taxon>
        <taxon>Chitinophagales</taxon>
        <taxon>Chitinophagaceae</taxon>
        <taxon>Chitinophaga</taxon>
    </lineage>
</organism>
<evidence type="ECO:0000256" key="3">
    <source>
        <dbReference type="ARBA" id="ARBA00022723"/>
    </source>
</evidence>
<dbReference type="AlphaFoldDB" id="A0A1G7JGA7"/>
<dbReference type="OrthoDB" id="9811984at2"/>
<dbReference type="RefSeq" id="WP_089829519.1">
    <property type="nucleotide sequence ID" value="NZ_FNBN01000001.1"/>
</dbReference>
<keyword evidence="7" id="KW-0963">Cytoplasm</keyword>
<dbReference type="SUPFAM" id="SSF55486">
    <property type="entry name" value="Metalloproteases ('zincins'), catalytic domain"/>
    <property type="match status" value="1"/>
</dbReference>
<dbReference type="GO" id="GO:0004222">
    <property type="term" value="F:metalloendopeptidase activity"/>
    <property type="evidence" value="ECO:0007669"/>
    <property type="project" value="InterPro"/>
</dbReference>
<proteinExistence type="inferred from homology"/>
<keyword evidence="3 7" id="KW-0479">Metal-binding</keyword>
<comment type="subcellular location">
    <subcellularLocation>
        <location evidence="7">Cytoplasm</location>
    </subcellularLocation>
</comment>
<evidence type="ECO:0000256" key="6">
    <source>
        <dbReference type="ARBA" id="ARBA00022833"/>
    </source>
</evidence>
<feature type="binding site" evidence="7">
    <location>
        <position position="118"/>
    </location>
    <ligand>
        <name>Zn(2+)</name>
        <dbReference type="ChEBI" id="CHEBI:29105"/>
        <note>catalytic</note>
    </ligand>
</feature>
<gene>
    <name evidence="7" type="primary">ybeY</name>
    <name evidence="8" type="ORF">SAMN04488121_1011229</name>
</gene>
<keyword evidence="5 7" id="KW-0378">Hydrolase</keyword>
<dbReference type="Proteomes" id="UP000199045">
    <property type="component" value="Unassembled WGS sequence"/>
</dbReference>